<name>A0A7Y7WI04_9PSED</name>
<reference evidence="1 2" key="1">
    <citation type="submission" date="2020-04" db="EMBL/GenBank/DDBJ databases">
        <title>Molecular characterization of pseudomonads from Agaricus bisporus reveal novel blotch 2 pathogens in Western Europe.</title>
        <authorList>
            <person name="Taparia T."/>
            <person name="Krijger M."/>
            <person name="Haynes E."/>
            <person name="Elpinstone J.G."/>
            <person name="Noble R."/>
            <person name="Van Der Wolf J."/>
        </authorList>
    </citation>
    <scope>NUCLEOTIDE SEQUENCE [LARGE SCALE GENOMIC DNA]</scope>
    <source>
        <strain evidence="1 2">F1001</strain>
    </source>
</reference>
<dbReference type="Proteomes" id="UP000582981">
    <property type="component" value="Unassembled WGS sequence"/>
</dbReference>
<organism evidence="1 2">
    <name type="scientific">Pseudomonas gingeri</name>
    <dbReference type="NCBI Taxonomy" id="117681"/>
    <lineage>
        <taxon>Bacteria</taxon>
        <taxon>Pseudomonadati</taxon>
        <taxon>Pseudomonadota</taxon>
        <taxon>Gammaproteobacteria</taxon>
        <taxon>Pseudomonadales</taxon>
        <taxon>Pseudomonadaceae</taxon>
        <taxon>Pseudomonas</taxon>
    </lineage>
</organism>
<proteinExistence type="predicted"/>
<gene>
    <name evidence="1" type="ORF">HX829_25530</name>
</gene>
<dbReference type="AlphaFoldDB" id="A0A7Y7WI04"/>
<dbReference type="EMBL" id="JACAPU010000034">
    <property type="protein sequence ID" value="NWB49852.1"/>
    <property type="molecule type" value="Genomic_DNA"/>
</dbReference>
<protein>
    <submittedName>
        <fullName evidence="1">Uncharacterized protein</fullName>
    </submittedName>
</protein>
<dbReference type="RefSeq" id="WP_177145325.1">
    <property type="nucleotide sequence ID" value="NZ_JACAPU010000034.1"/>
</dbReference>
<evidence type="ECO:0000313" key="2">
    <source>
        <dbReference type="Proteomes" id="UP000582981"/>
    </source>
</evidence>
<accession>A0A7Y7WI04</accession>
<evidence type="ECO:0000313" key="1">
    <source>
        <dbReference type="EMBL" id="NWB49852.1"/>
    </source>
</evidence>
<sequence>MNDKIVRSFREELLKNAKESWRLYWAPIFWMKSVVLKAYHWLSHRRQIKKERP</sequence>
<comment type="caution">
    <text evidence="1">The sequence shown here is derived from an EMBL/GenBank/DDBJ whole genome shotgun (WGS) entry which is preliminary data.</text>
</comment>